<comment type="caution">
    <text evidence="2">The sequence shown here is derived from an EMBL/GenBank/DDBJ whole genome shotgun (WGS) entry which is preliminary data.</text>
</comment>
<protein>
    <submittedName>
        <fullName evidence="2">Uncharacterized protein</fullName>
    </submittedName>
</protein>
<keyword evidence="3" id="KW-1185">Reference proteome</keyword>
<dbReference type="EMBL" id="SRLO01000582">
    <property type="protein sequence ID" value="TNN51448.1"/>
    <property type="molecule type" value="Genomic_DNA"/>
</dbReference>
<accession>A0A4Z2GD23</accession>
<gene>
    <name evidence="2" type="ORF">EYF80_038360</name>
</gene>
<organism evidence="2 3">
    <name type="scientific">Liparis tanakae</name>
    <name type="common">Tanaka's snailfish</name>
    <dbReference type="NCBI Taxonomy" id="230148"/>
    <lineage>
        <taxon>Eukaryota</taxon>
        <taxon>Metazoa</taxon>
        <taxon>Chordata</taxon>
        <taxon>Craniata</taxon>
        <taxon>Vertebrata</taxon>
        <taxon>Euteleostomi</taxon>
        <taxon>Actinopterygii</taxon>
        <taxon>Neopterygii</taxon>
        <taxon>Teleostei</taxon>
        <taxon>Neoteleostei</taxon>
        <taxon>Acanthomorphata</taxon>
        <taxon>Eupercaria</taxon>
        <taxon>Perciformes</taxon>
        <taxon>Cottioidei</taxon>
        <taxon>Cottales</taxon>
        <taxon>Liparidae</taxon>
        <taxon>Liparis</taxon>
    </lineage>
</organism>
<sequence length="193" mass="20803">MSASTSASSGPSCVSPASSSSTNLFSSYSSTSTRRKRAAVVFFDMSGACFLGAYASRIQAVLFLSGFSSKQDADTMQAQEEETWDLSSSSDPSVFQSQPLFFIFLNLLHVLLDPDASPSIIVTLSPPRSAFLFFCRRTANSRRGAAGVKDRPAMNIHPVPAVAVSGVAVSRRPPGHRCRRVFVTARRDPERVS</sequence>
<dbReference type="Proteomes" id="UP000314294">
    <property type="component" value="Unassembled WGS sequence"/>
</dbReference>
<proteinExistence type="predicted"/>
<evidence type="ECO:0000313" key="3">
    <source>
        <dbReference type="Proteomes" id="UP000314294"/>
    </source>
</evidence>
<dbReference type="AlphaFoldDB" id="A0A4Z2GD23"/>
<reference evidence="2 3" key="1">
    <citation type="submission" date="2019-03" db="EMBL/GenBank/DDBJ databases">
        <title>First draft genome of Liparis tanakae, snailfish: a comprehensive survey of snailfish specific genes.</title>
        <authorList>
            <person name="Kim W."/>
            <person name="Song I."/>
            <person name="Jeong J.-H."/>
            <person name="Kim D."/>
            <person name="Kim S."/>
            <person name="Ryu S."/>
            <person name="Song J.Y."/>
            <person name="Lee S.K."/>
        </authorList>
    </citation>
    <scope>NUCLEOTIDE SEQUENCE [LARGE SCALE GENOMIC DNA]</scope>
    <source>
        <tissue evidence="2">Muscle</tissue>
    </source>
</reference>
<evidence type="ECO:0000256" key="1">
    <source>
        <dbReference type="SAM" id="MobiDB-lite"/>
    </source>
</evidence>
<feature type="region of interest" description="Disordered" evidence="1">
    <location>
        <begin position="1"/>
        <end position="27"/>
    </location>
</feature>
<evidence type="ECO:0000313" key="2">
    <source>
        <dbReference type="EMBL" id="TNN51448.1"/>
    </source>
</evidence>
<name>A0A4Z2GD23_9TELE</name>